<evidence type="ECO:0000256" key="2">
    <source>
        <dbReference type="SAM" id="SignalP"/>
    </source>
</evidence>
<protein>
    <submittedName>
        <fullName evidence="3">Uncharacterized protein</fullName>
    </submittedName>
</protein>
<feature type="compositionally biased region" description="Basic and acidic residues" evidence="1">
    <location>
        <begin position="181"/>
        <end position="209"/>
    </location>
</feature>
<dbReference type="EMBL" id="BGZK01002075">
    <property type="protein sequence ID" value="GBP90309.1"/>
    <property type="molecule type" value="Genomic_DNA"/>
</dbReference>
<dbReference type="AlphaFoldDB" id="A0A4C1ZTD7"/>
<feature type="compositionally biased region" description="Basic and acidic residues" evidence="1">
    <location>
        <begin position="259"/>
        <end position="270"/>
    </location>
</feature>
<feature type="signal peptide" evidence="2">
    <location>
        <begin position="1"/>
        <end position="19"/>
    </location>
</feature>
<feature type="compositionally biased region" description="Gly residues" evidence="1">
    <location>
        <begin position="86"/>
        <end position="96"/>
    </location>
</feature>
<gene>
    <name evidence="3" type="ORF">EVAR_61971_1</name>
</gene>
<evidence type="ECO:0000256" key="1">
    <source>
        <dbReference type="SAM" id="MobiDB-lite"/>
    </source>
</evidence>
<sequence length="391" mass="42425">MSVWCLILLTANMCMCAFADVGAIPLRVDGGGFDEGQVSPRRERLVQLLAELIERHGPLGLWTHPDEGFQVASGGGERGSSSSWLGGDGGRGGGDVYGRANAPTNRGVSSASVSGRPAHRPRIDYDASDFYDRSDERPATEYRSRGGAGAREPKGKKTLSREYTEPQPPSSRGSNVPSRGDGGDRGDGHGRPITINRDRYRDSYSRDNYNRPGGGARSGNVFGPRREGIAKGHASPQPGEGDGSIRRYSYGGHITIGSDRYRDSYSRDNYNRPGGGARSGNVFDPRREGIAKGDTSFQPGEDCDEDEDIDTSDEDSLVNDQRSSFKSSNVYLGPVPRTSRPKSSRLNRPSGRFDDGAGRVLVPTFQLHHQTLKIVHGQSTSQDDFYKTKHG</sequence>
<evidence type="ECO:0000313" key="4">
    <source>
        <dbReference type="Proteomes" id="UP000299102"/>
    </source>
</evidence>
<evidence type="ECO:0000313" key="3">
    <source>
        <dbReference type="EMBL" id="GBP90309.1"/>
    </source>
</evidence>
<feature type="compositionally biased region" description="Acidic residues" evidence="1">
    <location>
        <begin position="301"/>
        <end position="317"/>
    </location>
</feature>
<name>A0A4C1ZTD7_EUMVA</name>
<feature type="compositionally biased region" description="Basic and acidic residues" evidence="1">
    <location>
        <begin position="151"/>
        <end position="164"/>
    </location>
</feature>
<dbReference type="Proteomes" id="UP000299102">
    <property type="component" value="Unassembled WGS sequence"/>
</dbReference>
<feature type="compositionally biased region" description="Polar residues" evidence="1">
    <location>
        <begin position="102"/>
        <end position="113"/>
    </location>
</feature>
<accession>A0A4C1ZTD7</accession>
<keyword evidence="2" id="KW-0732">Signal</keyword>
<comment type="caution">
    <text evidence="3">The sequence shown here is derived from an EMBL/GenBank/DDBJ whole genome shotgun (WGS) entry which is preliminary data.</text>
</comment>
<organism evidence="3 4">
    <name type="scientific">Eumeta variegata</name>
    <name type="common">Bagworm moth</name>
    <name type="synonym">Eumeta japonica</name>
    <dbReference type="NCBI Taxonomy" id="151549"/>
    <lineage>
        <taxon>Eukaryota</taxon>
        <taxon>Metazoa</taxon>
        <taxon>Ecdysozoa</taxon>
        <taxon>Arthropoda</taxon>
        <taxon>Hexapoda</taxon>
        <taxon>Insecta</taxon>
        <taxon>Pterygota</taxon>
        <taxon>Neoptera</taxon>
        <taxon>Endopterygota</taxon>
        <taxon>Lepidoptera</taxon>
        <taxon>Glossata</taxon>
        <taxon>Ditrysia</taxon>
        <taxon>Tineoidea</taxon>
        <taxon>Psychidae</taxon>
        <taxon>Oiketicinae</taxon>
        <taxon>Eumeta</taxon>
    </lineage>
</organism>
<reference evidence="3 4" key="1">
    <citation type="journal article" date="2019" name="Commun. Biol.">
        <title>The bagworm genome reveals a unique fibroin gene that provides high tensile strength.</title>
        <authorList>
            <person name="Kono N."/>
            <person name="Nakamura H."/>
            <person name="Ohtoshi R."/>
            <person name="Tomita M."/>
            <person name="Numata K."/>
            <person name="Arakawa K."/>
        </authorList>
    </citation>
    <scope>NUCLEOTIDE SEQUENCE [LARGE SCALE GENOMIC DNA]</scope>
</reference>
<feature type="region of interest" description="Disordered" evidence="1">
    <location>
        <begin position="70"/>
        <end position="357"/>
    </location>
</feature>
<feature type="compositionally biased region" description="Polar residues" evidence="1">
    <location>
        <begin position="318"/>
        <end position="330"/>
    </location>
</feature>
<proteinExistence type="predicted"/>
<keyword evidence="4" id="KW-1185">Reference proteome</keyword>
<feature type="chain" id="PRO_5020038795" evidence="2">
    <location>
        <begin position="20"/>
        <end position="391"/>
    </location>
</feature>
<feature type="compositionally biased region" description="Basic and acidic residues" evidence="1">
    <location>
        <begin position="121"/>
        <end position="144"/>
    </location>
</feature>